<reference evidence="2" key="2">
    <citation type="submission" date="2015-01" db="EMBL/GenBank/DDBJ databases">
        <title>Evolutionary Origins and Diversification of the Mycorrhizal Mutualists.</title>
        <authorList>
            <consortium name="DOE Joint Genome Institute"/>
            <consortium name="Mycorrhizal Genomics Consortium"/>
            <person name="Kohler A."/>
            <person name="Kuo A."/>
            <person name="Nagy L.G."/>
            <person name="Floudas D."/>
            <person name="Copeland A."/>
            <person name="Barry K.W."/>
            <person name="Cichocki N."/>
            <person name="Veneault-Fourrey C."/>
            <person name="LaButti K."/>
            <person name="Lindquist E.A."/>
            <person name="Lipzen A."/>
            <person name="Lundell T."/>
            <person name="Morin E."/>
            <person name="Murat C."/>
            <person name="Riley R."/>
            <person name="Ohm R."/>
            <person name="Sun H."/>
            <person name="Tunlid A."/>
            <person name="Henrissat B."/>
            <person name="Grigoriev I.V."/>
            <person name="Hibbett D.S."/>
            <person name="Martin F."/>
        </authorList>
    </citation>
    <scope>NUCLEOTIDE SEQUENCE [LARGE SCALE GENOMIC DNA]</scope>
    <source>
        <strain evidence="2">F 1598</strain>
    </source>
</reference>
<protein>
    <submittedName>
        <fullName evidence="1">Uncharacterized protein</fullName>
    </submittedName>
</protein>
<dbReference type="AlphaFoldDB" id="A0A0C3BLV3"/>
<evidence type="ECO:0000313" key="1">
    <source>
        <dbReference type="EMBL" id="KIM78302.1"/>
    </source>
</evidence>
<keyword evidence="2" id="KW-1185">Reference proteome</keyword>
<dbReference type="EMBL" id="KN833017">
    <property type="protein sequence ID" value="KIM78302.1"/>
    <property type="molecule type" value="Genomic_DNA"/>
</dbReference>
<dbReference type="InParanoid" id="A0A0C3BLV3"/>
<proteinExistence type="predicted"/>
<evidence type="ECO:0000313" key="2">
    <source>
        <dbReference type="Proteomes" id="UP000054166"/>
    </source>
</evidence>
<sequence length="54" mass="6212">MSFHSSPPAPLELLKYRLSRFHLAVNVAQIERSARSHQLRFPEDGLLSAMVNRH</sequence>
<organism evidence="1 2">
    <name type="scientific">Piloderma croceum (strain F 1598)</name>
    <dbReference type="NCBI Taxonomy" id="765440"/>
    <lineage>
        <taxon>Eukaryota</taxon>
        <taxon>Fungi</taxon>
        <taxon>Dikarya</taxon>
        <taxon>Basidiomycota</taxon>
        <taxon>Agaricomycotina</taxon>
        <taxon>Agaricomycetes</taxon>
        <taxon>Agaricomycetidae</taxon>
        <taxon>Atheliales</taxon>
        <taxon>Atheliaceae</taxon>
        <taxon>Piloderma</taxon>
    </lineage>
</organism>
<reference evidence="1 2" key="1">
    <citation type="submission" date="2014-04" db="EMBL/GenBank/DDBJ databases">
        <authorList>
            <consortium name="DOE Joint Genome Institute"/>
            <person name="Kuo A."/>
            <person name="Tarkka M."/>
            <person name="Buscot F."/>
            <person name="Kohler A."/>
            <person name="Nagy L.G."/>
            <person name="Floudas D."/>
            <person name="Copeland A."/>
            <person name="Barry K.W."/>
            <person name="Cichocki N."/>
            <person name="Veneault-Fourrey C."/>
            <person name="LaButti K."/>
            <person name="Lindquist E.A."/>
            <person name="Lipzen A."/>
            <person name="Lundell T."/>
            <person name="Morin E."/>
            <person name="Murat C."/>
            <person name="Sun H."/>
            <person name="Tunlid A."/>
            <person name="Henrissat B."/>
            <person name="Grigoriev I.V."/>
            <person name="Hibbett D.S."/>
            <person name="Martin F."/>
            <person name="Nordberg H.P."/>
            <person name="Cantor M.N."/>
            <person name="Hua S.X."/>
        </authorList>
    </citation>
    <scope>NUCLEOTIDE SEQUENCE [LARGE SCALE GENOMIC DNA]</scope>
    <source>
        <strain evidence="1 2">F 1598</strain>
    </source>
</reference>
<gene>
    <name evidence="1" type="ORF">PILCRDRAFT_824517</name>
</gene>
<dbReference type="Proteomes" id="UP000054166">
    <property type="component" value="Unassembled WGS sequence"/>
</dbReference>
<name>A0A0C3BLV3_PILCF</name>
<accession>A0A0C3BLV3</accession>
<dbReference type="HOGENOM" id="CLU_3051183_0_0_1"/>